<dbReference type="GeneID" id="59289468"/>
<dbReference type="RefSeq" id="XP_037163389.1">
    <property type="nucleotide sequence ID" value="XM_037309712.1"/>
</dbReference>
<evidence type="ECO:0000259" key="1">
    <source>
        <dbReference type="PROSITE" id="PS51294"/>
    </source>
</evidence>
<gene>
    <name evidence="2" type="ORF">HO173_007812</name>
</gene>
<dbReference type="PROSITE" id="PS51294">
    <property type="entry name" value="HTH_MYB"/>
    <property type="match status" value="1"/>
</dbReference>
<comment type="caution">
    <text evidence="2">The sequence shown here is derived from an EMBL/GenBank/DDBJ whole genome shotgun (WGS) entry which is preliminary data.</text>
</comment>
<dbReference type="InterPro" id="IPR017930">
    <property type="entry name" value="Myb_dom"/>
</dbReference>
<name>A0A8H6L3B5_9LECA</name>
<accession>A0A8H6L3B5</accession>
<dbReference type="EMBL" id="JACCJC010000033">
    <property type="protein sequence ID" value="KAF6233982.1"/>
    <property type="molecule type" value="Genomic_DNA"/>
</dbReference>
<dbReference type="Proteomes" id="UP000578531">
    <property type="component" value="Unassembled WGS sequence"/>
</dbReference>
<feature type="domain" description="HTH myb-type" evidence="1">
    <location>
        <begin position="1"/>
        <end position="21"/>
    </location>
</feature>
<keyword evidence="3" id="KW-1185">Reference proteome</keyword>
<protein>
    <recommendedName>
        <fullName evidence="1">HTH myb-type domain-containing protein</fullName>
    </recommendedName>
</protein>
<dbReference type="AlphaFoldDB" id="A0A8H6L3B5"/>
<organism evidence="2 3">
    <name type="scientific">Letharia columbiana</name>
    <dbReference type="NCBI Taxonomy" id="112416"/>
    <lineage>
        <taxon>Eukaryota</taxon>
        <taxon>Fungi</taxon>
        <taxon>Dikarya</taxon>
        <taxon>Ascomycota</taxon>
        <taxon>Pezizomycotina</taxon>
        <taxon>Lecanoromycetes</taxon>
        <taxon>OSLEUM clade</taxon>
        <taxon>Lecanoromycetidae</taxon>
        <taxon>Lecanorales</taxon>
        <taxon>Lecanorineae</taxon>
        <taxon>Parmeliaceae</taxon>
        <taxon>Letharia</taxon>
    </lineage>
</organism>
<evidence type="ECO:0000313" key="3">
    <source>
        <dbReference type="Proteomes" id="UP000578531"/>
    </source>
</evidence>
<reference evidence="2 3" key="1">
    <citation type="journal article" date="2020" name="Genomics">
        <title>Complete, high-quality genomes from long-read metagenomic sequencing of two wolf lichen thalli reveals enigmatic genome architecture.</title>
        <authorList>
            <person name="McKenzie S.K."/>
            <person name="Walston R.F."/>
            <person name="Allen J.L."/>
        </authorList>
    </citation>
    <scope>NUCLEOTIDE SEQUENCE [LARGE SCALE GENOMIC DNA]</scope>
    <source>
        <strain evidence="2">WasteWater2</strain>
    </source>
</reference>
<proteinExistence type="predicted"/>
<evidence type="ECO:0000313" key="2">
    <source>
        <dbReference type="EMBL" id="KAF6233982.1"/>
    </source>
</evidence>
<sequence length="111" mass="12365">MARVRRKWTAEEDALLRSAVKTGGIAPATVAEVGKVCTCTDEQRLSQKMVEQSRKWHGQGLMVRGRGRTAHCSCSQVRDELDKGLMRGWVKKSRPMLQPLEPGAGPEHQLL</sequence>